<evidence type="ECO:0000256" key="1">
    <source>
        <dbReference type="SAM" id="Coils"/>
    </source>
</evidence>
<name>A0A2J6RJL6_HYAVF</name>
<sequence length="282" mass="32353">MEAENSPANLLAIENTLSESVRRLDEVIGRNHSRQTSELPPLSGTAEEVLALTHRIQDLTAHLGETTKPCEKCRNAGLRQEASASKERQDLEDEIAKQKAKVTRLEDMVLRWESTKKSVEKGSQAEIAILRDENERLRKELEGNKKQPNSSQKPLNIIPQAVDDQNDSIVSDTKLARMYDALFDQIRNIVVDLYQFNKVPPEVEISADMLPIQAEFFKLWNWDSEYNREQLEWRTRAMIFNLLYYHILSVQYFGLEDQGDNNEIEIGLGSFQTALFGKFQGK</sequence>
<reference evidence="2 3" key="1">
    <citation type="submission" date="2016-04" db="EMBL/GenBank/DDBJ databases">
        <title>A degradative enzymes factory behind the ericoid mycorrhizal symbiosis.</title>
        <authorList>
            <consortium name="DOE Joint Genome Institute"/>
            <person name="Martino E."/>
            <person name="Morin E."/>
            <person name="Grelet G."/>
            <person name="Kuo A."/>
            <person name="Kohler A."/>
            <person name="Daghino S."/>
            <person name="Barry K."/>
            <person name="Choi C."/>
            <person name="Cichocki N."/>
            <person name="Clum A."/>
            <person name="Copeland A."/>
            <person name="Hainaut M."/>
            <person name="Haridas S."/>
            <person name="Labutti K."/>
            <person name="Lindquist E."/>
            <person name="Lipzen A."/>
            <person name="Khouja H.-R."/>
            <person name="Murat C."/>
            <person name="Ohm R."/>
            <person name="Olson A."/>
            <person name="Spatafora J."/>
            <person name="Veneault-Fourrey C."/>
            <person name="Henrissat B."/>
            <person name="Grigoriev I."/>
            <person name="Martin F."/>
            <person name="Perotto S."/>
        </authorList>
    </citation>
    <scope>NUCLEOTIDE SEQUENCE [LARGE SCALE GENOMIC DNA]</scope>
    <source>
        <strain evidence="2 3">F</strain>
    </source>
</reference>
<evidence type="ECO:0000313" key="3">
    <source>
        <dbReference type="Proteomes" id="UP000235786"/>
    </source>
</evidence>
<organism evidence="2 3">
    <name type="scientific">Hyaloscypha variabilis (strain UAMH 11265 / GT02V1 / F)</name>
    <name type="common">Meliniomyces variabilis</name>
    <dbReference type="NCBI Taxonomy" id="1149755"/>
    <lineage>
        <taxon>Eukaryota</taxon>
        <taxon>Fungi</taxon>
        <taxon>Dikarya</taxon>
        <taxon>Ascomycota</taxon>
        <taxon>Pezizomycotina</taxon>
        <taxon>Leotiomycetes</taxon>
        <taxon>Helotiales</taxon>
        <taxon>Hyaloscyphaceae</taxon>
        <taxon>Hyaloscypha</taxon>
        <taxon>Hyaloscypha variabilis</taxon>
    </lineage>
</organism>
<accession>A0A2J6RJL6</accession>
<keyword evidence="3" id="KW-1185">Reference proteome</keyword>
<feature type="coiled-coil region" evidence="1">
    <location>
        <begin position="81"/>
        <end position="147"/>
    </location>
</feature>
<dbReference type="Proteomes" id="UP000235786">
    <property type="component" value="Unassembled WGS sequence"/>
</dbReference>
<evidence type="ECO:0000313" key="2">
    <source>
        <dbReference type="EMBL" id="PMD38700.1"/>
    </source>
</evidence>
<gene>
    <name evidence="2" type="ORF">L207DRAFT_597288</name>
</gene>
<dbReference type="OrthoDB" id="5393537at2759"/>
<protein>
    <submittedName>
        <fullName evidence="2">Uncharacterized protein</fullName>
    </submittedName>
</protein>
<proteinExistence type="predicted"/>
<dbReference type="AlphaFoldDB" id="A0A2J6RJL6"/>
<dbReference type="EMBL" id="KZ613947">
    <property type="protein sequence ID" value="PMD38700.1"/>
    <property type="molecule type" value="Genomic_DNA"/>
</dbReference>
<keyword evidence="1" id="KW-0175">Coiled coil</keyword>